<reference evidence="7 8" key="1">
    <citation type="submission" date="2024-10" db="EMBL/GenBank/DDBJ databases">
        <title>Updated reference genomes for cyclostephanoid diatoms.</title>
        <authorList>
            <person name="Roberts W.R."/>
            <person name="Alverson A.J."/>
        </authorList>
    </citation>
    <scope>NUCLEOTIDE SEQUENCE [LARGE SCALE GENOMIC DNA]</scope>
    <source>
        <strain evidence="7 8">AJA232-27</strain>
    </source>
</reference>
<dbReference type="InterPro" id="IPR000306">
    <property type="entry name" value="Znf_FYVE"/>
</dbReference>
<dbReference type="InterPro" id="IPR013083">
    <property type="entry name" value="Znf_RING/FYVE/PHD"/>
</dbReference>
<name>A0ABD3MJX5_9STRA</name>
<dbReference type="InterPro" id="IPR051702">
    <property type="entry name" value="SH3_domain_YSC84-like"/>
</dbReference>
<evidence type="ECO:0000256" key="4">
    <source>
        <dbReference type="PROSITE-ProRule" id="PRU00091"/>
    </source>
</evidence>
<dbReference type="Proteomes" id="UP001530293">
    <property type="component" value="Unassembled WGS sequence"/>
</dbReference>
<comment type="caution">
    <text evidence="7">The sequence shown here is derived from an EMBL/GenBank/DDBJ whole genome shotgun (WGS) entry which is preliminary data.</text>
</comment>
<dbReference type="AlphaFoldDB" id="A0ABD3MJX5"/>
<feature type="compositionally biased region" description="Gly residues" evidence="5">
    <location>
        <begin position="584"/>
        <end position="596"/>
    </location>
</feature>
<dbReference type="PANTHER" id="PTHR15629:SF2">
    <property type="entry name" value="SH3 DOMAIN-CONTAINING YSC84-LIKE PROTEIN 1"/>
    <property type="match status" value="1"/>
</dbReference>
<dbReference type="Pfam" id="PF01363">
    <property type="entry name" value="FYVE"/>
    <property type="match status" value="1"/>
</dbReference>
<evidence type="ECO:0000313" key="7">
    <source>
        <dbReference type="EMBL" id="KAL3762472.1"/>
    </source>
</evidence>
<feature type="region of interest" description="Disordered" evidence="5">
    <location>
        <begin position="24"/>
        <end position="43"/>
    </location>
</feature>
<dbReference type="PANTHER" id="PTHR15629">
    <property type="entry name" value="SH3YL1 PROTEIN"/>
    <property type="match status" value="1"/>
</dbReference>
<gene>
    <name evidence="7" type="ORF">ACHAWU_008175</name>
</gene>
<dbReference type="SMART" id="SM00064">
    <property type="entry name" value="FYVE"/>
    <property type="match status" value="1"/>
</dbReference>
<dbReference type="InterPro" id="IPR007461">
    <property type="entry name" value="Ysc84_actin-binding"/>
</dbReference>
<evidence type="ECO:0000256" key="1">
    <source>
        <dbReference type="ARBA" id="ARBA00022723"/>
    </source>
</evidence>
<evidence type="ECO:0000259" key="6">
    <source>
        <dbReference type="PROSITE" id="PS50178"/>
    </source>
</evidence>
<dbReference type="Pfam" id="PF04366">
    <property type="entry name" value="Ysc84"/>
    <property type="match status" value="1"/>
</dbReference>
<keyword evidence="2 4" id="KW-0863">Zinc-finger</keyword>
<proteinExistence type="predicted"/>
<dbReference type="Gene3D" id="3.30.40.10">
    <property type="entry name" value="Zinc/RING finger domain, C3HC4 (zinc finger)"/>
    <property type="match status" value="1"/>
</dbReference>
<dbReference type="PROSITE" id="PS50178">
    <property type="entry name" value="ZF_FYVE"/>
    <property type="match status" value="1"/>
</dbReference>
<feature type="compositionally biased region" description="Low complexity" evidence="5">
    <location>
        <begin position="58"/>
        <end position="88"/>
    </location>
</feature>
<feature type="compositionally biased region" description="Polar residues" evidence="5">
    <location>
        <begin position="89"/>
        <end position="104"/>
    </location>
</feature>
<evidence type="ECO:0000256" key="2">
    <source>
        <dbReference type="ARBA" id="ARBA00022771"/>
    </source>
</evidence>
<feature type="region of interest" description="Disordered" evidence="5">
    <location>
        <begin position="571"/>
        <end position="640"/>
    </location>
</feature>
<dbReference type="GO" id="GO:0008270">
    <property type="term" value="F:zinc ion binding"/>
    <property type="evidence" value="ECO:0007669"/>
    <property type="project" value="UniProtKB-KW"/>
</dbReference>
<keyword evidence="1" id="KW-0479">Metal-binding</keyword>
<dbReference type="InterPro" id="IPR017455">
    <property type="entry name" value="Znf_FYVE-rel"/>
</dbReference>
<accession>A0ABD3MJX5</accession>
<dbReference type="EMBL" id="JALLBG020000135">
    <property type="protein sequence ID" value="KAL3762472.1"/>
    <property type="molecule type" value="Genomic_DNA"/>
</dbReference>
<sequence>MSSGNIHHRAIGTTMGPTVAILPPLPEDAIVDPSSSSSPSREFLTHNQNENFTTAVASSSSSSSSPNHHHSSTNPNYSINSSFNNSSNLTLPDPQSASPRLSSPWDSDQSSNYCSACHRQFDAFFQRKHHCRLCGKLFCHDCSNTRSLIPPSALVLKGSGGSGGPSFFSPGEQGDANITYVSSSTSNSSSQNQYDDTLLYGRGLEQRILAARHPQRTCHSCHTQLAPLQEELCHRNSNAMRYNYIDEGDALRKICNSPLAFTLGHEVRKAAYALGNLLPGTTGGGGRSAGKRGGFVPTSSNYGAVVASEWEGDYYHNNGDNDEDNQCHIPNAVTESCKNFDPSLRNLDGGMLHIPSKLLNRARGVAIVTCCKGGLGFAGFEFGTGLVVARRGDGGGIDGGGASLDDWSAPSAIGIAGFAWGALLGAQVSDHVFLLMTDDAVRLFASEKGGKSIQLGADVGVAVGPVGRSAEADFGAGGGGGGYDYGHHGLARGGGGGGGIVTAPIFTYSLSRGLYAGISLDGRILMTRDRVNEKFYGRSVSPRELLSGQVPIPPAAQPLYDALKRCRIYGDGGRRENEDEHHGGVGSSSGGGGGGFLERLSHTTGAGLPVSPSPNGRYSTSANNNPYDLSGRTNFDRTFY</sequence>
<feature type="compositionally biased region" description="Basic and acidic residues" evidence="5">
    <location>
        <begin position="572"/>
        <end position="583"/>
    </location>
</feature>
<feature type="domain" description="FYVE-type" evidence="6">
    <location>
        <begin position="108"/>
        <end position="226"/>
    </location>
</feature>
<protein>
    <recommendedName>
        <fullName evidence="6">FYVE-type domain-containing protein</fullName>
    </recommendedName>
</protein>
<dbReference type="SUPFAM" id="SSF57903">
    <property type="entry name" value="FYVE/PHD zinc finger"/>
    <property type="match status" value="1"/>
</dbReference>
<feature type="region of interest" description="Disordered" evidence="5">
    <location>
        <begin position="54"/>
        <end position="104"/>
    </location>
</feature>
<keyword evidence="3" id="KW-0862">Zinc</keyword>
<evidence type="ECO:0000256" key="5">
    <source>
        <dbReference type="SAM" id="MobiDB-lite"/>
    </source>
</evidence>
<feature type="compositionally biased region" description="Polar residues" evidence="5">
    <location>
        <begin position="613"/>
        <end position="633"/>
    </location>
</feature>
<organism evidence="7 8">
    <name type="scientific">Discostella pseudostelligera</name>
    <dbReference type="NCBI Taxonomy" id="259834"/>
    <lineage>
        <taxon>Eukaryota</taxon>
        <taxon>Sar</taxon>
        <taxon>Stramenopiles</taxon>
        <taxon>Ochrophyta</taxon>
        <taxon>Bacillariophyta</taxon>
        <taxon>Coscinodiscophyceae</taxon>
        <taxon>Thalassiosirophycidae</taxon>
        <taxon>Stephanodiscales</taxon>
        <taxon>Stephanodiscaceae</taxon>
        <taxon>Discostella</taxon>
    </lineage>
</organism>
<keyword evidence="8" id="KW-1185">Reference proteome</keyword>
<evidence type="ECO:0000313" key="8">
    <source>
        <dbReference type="Proteomes" id="UP001530293"/>
    </source>
</evidence>
<dbReference type="InterPro" id="IPR011011">
    <property type="entry name" value="Znf_FYVE_PHD"/>
</dbReference>
<evidence type="ECO:0000256" key="3">
    <source>
        <dbReference type="ARBA" id="ARBA00022833"/>
    </source>
</evidence>